<dbReference type="InterPro" id="IPR041916">
    <property type="entry name" value="Anti_sigma_zinc_sf"/>
</dbReference>
<protein>
    <recommendedName>
        <fullName evidence="5">Putative zinc-finger domain-containing protein</fullName>
    </recommendedName>
</protein>
<keyword evidence="4" id="KW-0472">Membrane</keyword>
<sequence length="280" mass="29345">MSTDAGQPPRADEHVEQNGRGDHIGLEELADRSEDLLSPERTAEIDAHLAGCDQCRSDAAALAEVQGLLADAPATSMPDDVFARLQETIEDQQRGRASEQSRHATGNHPGPSRSIGGHSPYVDDLGHPNIRGGGRFPKPNIAEHFTETKHSRRSLRTRFAGGAVAAALLASGAGFGGYVLSAASGANEPPNDQPIVATDTESLASSAASAAASDLDAYRFTKAWRCAREVTDGKITGIRSAVLKGEPGYLVFLESGPNKHAVFITGCDSGDPTAGPTVHF</sequence>
<dbReference type="Gene3D" id="1.10.10.1320">
    <property type="entry name" value="Anti-sigma factor, zinc-finger domain"/>
    <property type="match status" value="1"/>
</dbReference>
<feature type="region of interest" description="Disordered" evidence="3">
    <location>
        <begin position="1"/>
        <end position="25"/>
    </location>
</feature>
<keyword evidence="4" id="KW-1133">Transmembrane helix</keyword>
<feature type="region of interest" description="Disordered" evidence="3">
    <location>
        <begin position="91"/>
        <end position="138"/>
    </location>
</feature>
<keyword evidence="2" id="KW-0804">Transcription</keyword>
<organism evidence="6 7">
    <name type="scientific">Microlunatus endophyticus</name>
    <dbReference type="NCBI Taxonomy" id="1716077"/>
    <lineage>
        <taxon>Bacteria</taxon>
        <taxon>Bacillati</taxon>
        <taxon>Actinomycetota</taxon>
        <taxon>Actinomycetes</taxon>
        <taxon>Propionibacteriales</taxon>
        <taxon>Propionibacteriaceae</taxon>
        <taxon>Microlunatus</taxon>
    </lineage>
</organism>
<evidence type="ECO:0000259" key="5">
    <source>
        <dbReference type="Pfam" id="PF13490"/>
    </source>
</evidence>
<keyword evidence="4" id="KW-0812">Transmembrane</keyword>
<comment type="caution">
    <text evidence="6">The sequence shown here is derived from an EMBL/GenBank/DDBJ whole genome shotgun (WGS) entry which is preliminary data.</text>
</comment>
<dbReference type="EMBL" id="BMMZ01000008">
    <property type="protein sequence ID" value="GGL71045.1"/>
    <property type="molecule type" value="Genomic_DNA"/>
</dbReference>
<evidence type="ECO:0000313" key="7">
    <source>
        <dbReference type="Proteomes" id="UP000613840"/>
    </source>
</evidence>
<feature type="domain" description="Putative zinc-finger" evidence="5">
    <location>
        <begin position="36"/>
        <end position="56"/>
    </location>
</feature>
<dbReference type="Pfam" id="PF13490">
    <property type="entry name" value="zf-HC2"/>
    <property type="match status" value="1"/>
</dbReference>
<feature type="compositionally biased region" description="Basic and acidic residues" evidence="3">
    <location>
        <begin position="91"/>
        <end position="102"/>
    </location>
</feature>
<feature type="compositionally biased region" description="Basic and acidic residues" evidence="3">
    <location>
        <begin position="10"/>
        <end position="25"/>
    </location>
</feature>
<evidence type="ECO:0000313" key="6">
    <source>
        <dbReference type="EMBL" id="GGL71045.1"/>
    </source>
</evidence>
<proteinExistence type="predicted"/>
<dbReference type="InterPro" id="IPR027383">
    <property type="entry name" value="Znf_put"/>
</dbReference>
<dbReference type="AlphaFoldDB" id="A0A917SC27"/>
<dbReference type="Proteomes" id="UP000613840">
    <property type="component" value="Unassembled WGS sequence"/>
</dbReference>
<gene>
    <name evidence="6" type="ORF">GCM10011575_31860</name>
</gene>
<dbReference type="RefSeq" id="WP_188896363.1">
    <property type="nucleotide sequence ID" value="NZ_BMMZ01000008.1"/>
</dbReference>
<evidence type="ECO:0000256" key="2">
    <source>
        <dbReference type="ARBA" id="ARBA00023163"/>
    </source>
</evidence>
<accession>A0A917SC27</accession>
<evidence type="ECO:0000256" key="4">
    <source>
        <dbReference type="SAM" id="Phobius"/>
    </source>
</evidence>
<reference evidence="6" key="1">
    <citation type="journal article" date="2014" name="Int. J. Syst. Evol. Microbiol.">
        <title>Complete genome sequence of Corynebacterium casei LMG S-19264T (=DSM 44701T), isolated from a smear-ripened cheese.</title>
        <authorList>
            <consortium name="US DOE Joint Genome Institute (JGI-PGF)"/>
            <person name="Walter F."/>
            <person name="Albersmeier A."/>
            <person name="Kalinowski J."/>
            <person name="Ruckert C."/>
        </authorList>
    </citation>
    <scope>NUCLEOTIDE SEQUENCE</scope>
    <source>
        <strain evidence="6">CGMCC 4.7306</strain>
    </source>
</reference>
<evidence type="ECO:0000256" key="1">
    <source>
        <dbReference type="ARBA" id="ARBA00023015"/>
    </source>
</evidence>
<keyword evidence="1" id="KW-0805">Transcription regulation</keyword>
<evidence type="ECO:0000256" key="3">
    <source>
        <dbReference type="SAM" id="MobiDB-lite"/>
    </source>
</evidence>
<reference evidence="6" key="2">
    <citation type="submission" date="2020-09" db="EMBL/GenBank/DDBJ databases">
        <authorList>
            <person name="Sun Q."/>
            <person name="Zhou Y."/>
        </authorList>
    </citation>
    <scope>NUCLEOTIDE SEQUENCE</scope>
    <source>
        <strain evidence="6">CGMCC 4.7306</strain>
    </source>
</reference>
<keyword evidence="7" id="KW-1185">Reference proteome</keyword>
<name>A0A917SC27_9ACTN</name>
<feature type="transmembrane region" description="Helical" evidence="4">
    <location>
        <begin position="159"/>
        <end position="180"/>
    </location>
</feature>